<dbReference type="Gene3D" id="6.10.280.10">
    <property type="entry name" value="Mediator complex, subunit Med21"/>
    <property type="match status" value="1"/>
</dbReference>
<evidence type="ECO:0000256" key="3">
    <source>
        <dbReference type="ARBA" id="ARBA00023159"/>
    </source>
</evidence>
<name>A0A8E0RVA2_9TREM</name>
<dbReference type="AlphaFoldDB" id="A0A8E0RVA2"/>
<dbReference type="Pfam" id="PF04420">
    <property type="entry name" value="CHD5"/>
    <property type="match status" value="1"/>
</dbReference>
<comment type="subcellular location">
    <subcellularLocation>
        <location evidence="1 6">Nucleus</location>
    </subcellularLocation>
</comment>
<dbReference type="PANTHER" id="PTHR13381">
    <property type="entry name" value="RNA POLYMERASE II HOLOENZYME COMPONENT SRB7"/>
    <property type="match status" value="1"/>
</dbReference>
<comment type="function">
    <text evidence="6">Component of the Mediator complex, a coactivator involved in the regulated transcription of nearly all RNA polymerase II-dependent genes. Mediator functions as a bridge to convey information from gene-specific regulatory proteins to the basal RNA polymerase II transcription machinery. Mediator is recruited to promoters by direct interactions with regulatory proteins and serves as a scaffold for the assembly of a functional preinitiation complex with RNA polymerase II and the general transcription factors.</text>
</comment>
<dbReference type="OrthoDB" id="526653at2759"/>
<keyword evidence="7" id="KW-1133">Transmembrane helix</keyword>
<keyword evidence="2 6" id="KW-0805">Transcription regulation</keyword>
<keyword evidence="5 6" id="KW-0539">Nucleus</keyword>
<protein>
    <recommendedName>
        <fullName evidence="6">Mediator of RNA polymerase II transcription subunit 21</fullName>
    </recommendedName>
</protein>
<reference evidence="8" key="1">
    <citation type="submission" date="2019-05" db="EMBL/GenBank/DDBJ databases">
        <title>Annotation for the trematode Fasciolopsis buski.</title>
        <authorList>
            <person name="Choi Y.-J."/>
        </authorList>
    </citation>
    <scope>NUCLEOTIDE SEQUENCE</scope>
    <source>
        <strain evidence="8">HT</strain>
        <tissue evidence="8">Whole worm</tissue>
    </source>
</reference>
<keyword evidence="9" id="KW-1185">Reference proteome</keyword>
<keyword evidence="7" id="KW-0812">Transmembrane</keyword>
<sequence>MADRLTELQDAINLQAENLCNAIGVIQQVAHPTFFSEFNWASRASRPEYQAFLQNQSTEDIARNFAVVITATARQLDALIGALPEEEVGPELQRAAVQRLIEDYRTEGRRLASVTALLESRLGDVRRFLTAIAQTQLTTQSLEAEISSRYSVNSMAIDGDSTIPEVVDFSADLPPKPFWLRYLVVLFLFVLTCRVVRALDLSNRVHNLLIFLCSVLTNSGRKRRAERKRLAADLRKMRDELKTINMIQQFAAYSKLERRIKSTTRQIEQLAPETFDKSVKRFLAIKLLLFACEGILTGWLLSRSPSVTLTKLELDDAQLRDSYLVPLLKLLYYLPTKLAVIIWICLCHWFCTPIVKWICSRKPVVLVPPAEDSDRMFGNRNG</sequence>
<keyword evidence="7" id="KW-0472">Membrane</keyword>
<comment type="caution">
    <text evidence="8">The sequence shown here is derived from an EMBL/GenBank/DDBJ whole genome shotgun (WGS) entry which is preliminary data.</text>
</comment>
<evidence type="ECO:0000256" key="7">
    <source>
        <dbReference type="SAM" id="Phobius"/>
    </source>
</evidence>
<evidence type="ECO:0000256" key="2">
    <source>
        <dbReference type="ARBA" id="ARBA00023015"/>
    </source>
</evidence>
<dbReference type="InterPro" id="IPR028945">
    <property type="entry name" value="Get1"/>
</dbReference>
<dbReference type="PANTHER" id="PTHR13381:SF0">
    <property type="entry name" value="MEDIATOR OF RNA POLYMERASE II TRANSCRIPTION SUBUNIT 21"/>
    <property type="match status" value="1"/>
</dbReference>
<dbReference type="GO" id="GO:0003712">
    <property type="term" value="F:transcription coregulator activity"/>
    <property type="evidence" value="ECO:0007669"/>
    <property type="project" value="TreeGrafter"/>
</dbReference>
<evidence type="ECO:0000256" key="6">
    <source>
        <dbReference type="RuleBase" id="RU366036"/>
    </source>
</evidence>
<dbReference type="Pfam" id="PF11221">
    <property type="entry name" value="Med21"/>
    <property type="match status" value="1"/>
</dbReference>
<comment type="subunit">
    <text evidence="6">Component of the Mediator complex.</text>
</comment>
<proteinExistence type="inferred from homology"/>
<evidence type="ECO:0000256" key="1">
    <source>
        <dbReference type="ARBA" id="ARBA00004123"/>
    </source>
</evidence>
<gene>
    <name evidence="8" type="ORF">FBUS_00808</name>
</gene>
<dbReference type="InterPro" id="IPR037212">
    <property type="entry name" value="Med7/Med21-like"/>
</dbReference>
<evidence type="ECO:0000256" key="5">
    <source>
        <dbReference type="ARBA" id="ARBA00023242"/>
    </source>
</evidence>
<comment type="similarity">
    <text evidence="6">Belongs to the Mediator complex subunit 21 family.</text>
</comment>
<dbReference type="GO" id="GO:0006357">
    <property type="term" value="P:regulation of transcription by RNA polymerase II"/>
    <property type="evidence" value="ECO:0007669"/>
    <property type="project" value="TreeGrafter"/>
</dbReference>
<keyword evidence="4 6" id="KW-0804">Transcription</keyword>
<dbReference type="SUPFAM" id="SSF140718">
    <property type="entry name" value="Mediator hinge subcomplex-like"/>
    <property type="match status" value="1"/>
</dbReference>
<dbReference type="GO" id="GO:0016592">
    <property type="term" value="C:mediator complex"/>
    <property type="evidence" value="ECO:0007669"/>
    <property type="project" value="UniProtKB-UniRule"/>
</dbReference>
<feature type="transmembrane region" description="Helical" evidence="7">
    <location>
        <begin position="283"/>
        <end position="302"/>
    </location>
</feature>
<dbReference type="GO" id="GO:0071816">
    <property type="term" value="P:tail-anchored membrane protein insertion into ER membrane"/>
    <property type="evidence" value="ECO:0007669"/>
    <property type="project" value="InterPro"/>
</dbReference>
<keyword evidence="3 6" id="KW-0010">Activator</keyword>
<accession>A0A8E0RVA2</accession>
<dbReference type="EMBL" id="LUCM01007265">
    <property type="protein sequence ID" value="KAA0190237.1"/>
    <property type="molecule type" value="Genomic_DNA"/>
</dbReference>
<feature type="transmembrane region" description="Helical" evidence="7">
    <location>
        <begin position="179"/>
        <end position="199"/>
    </location>
</feature>
<evidence type="ECO:0000256" key="4">
    <source>
        <dbReference type="ARBA" id="ARBA00023163"/>
    </source>
</evidence>
<dbReference type="InterPro" id="IPR021384">
    <property type="entry name" value="Mediator_Med21"/>
</dbReference>
<dbReference type="Proteomes" id="UP000728185">
    <property type="component" value="Unassembled WGS sequence"/>
</dbReference>
<feature type="transmembrane region" description="Helical" evidence="7">
    <location>
        <begin position="330"/>
        <end position="351"/>
    </location>
</feature>
<evidence type="ECO:0000313" key="8">
    <source>
        <dbReference type="EMBL" id="KAA0190237.1"/>
    </source>
</evidence>
<organism evidence="8 9">
    <name type="scientific">Fasciolopsis buskii</name>
    <dbReference type="NCBI Taxonomy" id="27845"/>
    <lineage>
        <taxon>Eukaryota</taxon>
        <taxon>Metazoa</taxon>
        <taxon>Spiralia</taxon>
        <taxon>Lophotrochozoa</taxon>
        <taxon>Platyhelminthes</taxon>
        <taxon>Trematoda</taxon>
        <taxon>Digenea</taxon>
        <taxon>Plagiorchiida</taxon>
        <taxon>Echinostomata</taxon>
        <taxon>Echinostomatoidea</taxon>
        <taxon>Fasciolidae</taxon>
        <taxon>Fasciolopsis</taxon>
    </lineage>
</organism>
<evidence type="ECO:0000313" key="9">
    <source>
        <dbReference type="Proteomes" id="UP000728185"/>
    </source>
</evidence>